<evidence type="ECO:0000313" key="1">
    <source>
        <dbReference type="Proteomes" id="UP000887577"/>
    </source>
</evidence>
<proteinExistence type="predicted"/>
<sequence>MENSKNEIVHPFDIECKFKKADLIDLKESENGFLNGKCFYAFNIPGLQYFIRICPNVDKVKHRGETWIYLYVNGSKERNITAKFTISVESANYSKSFNYVYQAYNGRGNSCCKTADFFETKNKYFVNGKVTIKIKGTLKTERSLIQKISSPVSMQWKIKEEILKAKNELQNEYLRSKRKIITSFSGVKYYLSIWPNKIENGEPPKTWLYLNIEMENEKKIEAVCDFSVDSVYFKRVIQYTFEKSGGWGGRLFSTVDLFNPLKGYFIDGYLTINLNGIFLTETNEKIELNAKKFNKDFTIVVSCVL</sequence>
<dbReference type="SUPFAM" id="SSF49599">
    <property type="entry name" value="TRAF domain-like"/>
    <property type="match status" value="2"/>
</dbReference>
<dbReference type="Proteomes" id="UP000887577">
    <property type="component" value="Unplaced"/>
</dbReference>
<organism evidence="1 2">
    <name type="scientific">Panagrolaimus superbus</name>
    <dbReference type="NCBI Taxonomy" id="310955"/>
    <lineage>
        <taxon>Eukaryota</taxon>
        <taxon>Metazoa</taxon>
        <taxon>Ecdysozoa</taxon>
        <taxon>Nematoda</taxon>
        <taxon>Chromadorea</taxon>
        <taxon>Rhabditida</taxon>
        <taxon>Tylenchina</taxon>
        <taxon>Panagrolaimomorpha</taxon>
        <taxon>Panagrolaimoidea</taxon>
        <taxon>Panagrolaimidae</taxon>
        <taxon>Panagrolaimus</taxon>
    </lineage>
</organism>
<dbReference type="InterPro" id="IPR008974">
    <property type="entry name" value="TRAF-like"/>
</dbReference>
<dbReference type="Gene3D" id="2.60.210.10">
    <property type="entry name" value="Apoptosis, Tumor Necrosis Factor Receptor Associated Protein 2, Chain A"/>
    <property type="match status" value="1"/>
</dbReference>
<keyword evidence="1" id="KW-1185">Reference proteome</keyword>
<protein>
    <submittedName>
        <fullName evidence="2">Uncharacterized protein</fullName>
    </submittedName>
</protein>
<dbReference type="AlphaFoldDB" id="A0A914YM27"/>
<reference evidence="2" key="1">
    <citation type="submission" date="2022-11" db="UniProtKB">
        <authorList>
            <consortium name="WormBaseParasite"/>
        </authorList>
    </citation>
    <scope>IDENTIFICATION</scope>
</reference>
<name>A0A914YM27_9BILA</name>
<evidence type="ECO:0000313" key="2">
    <source>
        <dbReference type="WBParaSite" id="PSU_v2.g20427.t1"/>
    </source>
</evidence>
<dbReference type="WBParaSite" id="PSU_v2.g20427.t1">
    <property type="protein sequence ID" value="PSU_v2.g20427.t1"/>
    <property type="gene ID" value="PSU_v2.g20427"/>
</dbReference>
<accession>A0A914YM27</accession>